<dbReference type="PANTHER" id="PTHR44196:SF1">
    <property type="entry name" value="DEHYDROGENASE_REDUCTASE SDR FAMILY MEMBER 7B"/>
    <property type="match status" value="1"/>
</dbReference>
<dbReference type="InterPro" id="IPR002347">
    <property type="entry name" value="SDR_fam"/>
</dbReference>
<evidence type="ECO:0000313" key="6">
    <source>
        <dbReference type="Proteomes" id="UP000288716"/>
    </source>
</evidence>
<keyword evidence="6" id="KW-1185">Reference proteome</keyword>
<dbReference type="Proteomes" id="UP000288716">
    <property type="component" value="Unassembled WGS sequence"/>
</dbReference>
<dbReference type="Pfam" id="PF00106">
    <property type="entry name" value="adh_short"/>
    <property type="match status" value="1"/>
</dbReference>
<keyword evidence="2" id="KW-0560">Oxidoreductase</keyword>
<evidence type="ECO:0000256" key="2">
    <source>
        <dbReference type="ARBA" id="ARBA00023002"/>
    </source>
</evidence>
<reference evidence="5 6" key="1">
    <citation type="journal article" date="2018" name="Gigascience">
        <title>Genomes of trombidid mites reveal novel predicted allergens and laterally-transferred genes associated with secondary metabolism.</title>
        <authorList>
            <person name="Dong X."/>
            <person name="Chaisiri K."/>
            <person name="Xia D."/>
            <person name="Armstrong S.D."/>
            <person name="Fang Y."/>
            <person name="Donnelly M.J."/>
            <person name="Kadowaki T."/>
            <person name="McGarry J.W."/>
            <person name="Darby A.C."/>
            <person name="Makepeace B.L."/>
        </authorList>
    </citation>
    <scope>NUCLEOTIDE SEQUENCE [LARGE SCALE GENOMIC DNA]</scope>
    <source>
        <strain evidence="5">UoL-UT</strain>
    </source>
</reference>
<dbReference type="PRINTS" id="PR00080">
    <property type="entry name" value="SDRFAMILY"/>
</dbReference>
<proteinExistence type="inferred from homology"/>
<accession>A0A443SQG0</accession>
<gene>
    <name evidence="5" type="ORF">B4U80_08209</name>
</gene>
<comment type="caution">
    <text evidence="5">The sequence shown here is derived from an EMBL/GenBank/DDBJ whole genome shotgun (WGS) entry which is preliminary data.</text>
</comment>
<comment type="function">
    <text evidence="3">Putative oxidoreductase.</text>
</comment>
<evidence type="ECO:0000256" key="1">
    <source>
        <dbReference type="ARBA" id="ARBA00006484"/>
    </source>
</evidence>
<dbReference type="SUPFAM" id="SSF51735">
    <property type="entry name" value="NAD(P)-binding Rossmann-fold domains"/>
    <property type="match status" value="1"/>
</dbReference>
<dbReference type="AlphaFoldDB" id="A0A443SQG0"/>
<protein>
    <submittedName>
        <fullName evidence="5">Dehydrogenase/reductase SDR family protein 7-like protein</fullName>
    </submittedName>
</protein>
<comment type="similarity">
    <text evidence="1 4">Belongs to the short-chain dehydrogenases/reductases (SDR) family.</text>
</comment>
<sequence length="250" mass="27995">LTVNLIKRRLLHCILVKTIKEQFVSPIHAQIIKLFDFMFTSIELAKLFWKEGCKVIIAARRIEQLKKVKNEIFLEKSENYFEPNILQLDLNDLQSIPSKVEEALKFHGCVDILVNNAGVSYRGTVLNTSALVDETIMKTNYFGHVVLTKLINELEFLLELLPQMLKRNCGDILVINSVQGKISIPFRSAYSASKHALTAFFDCLRAELANNNINVCVINPGYINTNLSVNALTGNGSKHGILDATTASGM</sequence>
<feature type="non-terminal residue" evidence="5">
    <location>
        <position position="250"/>
    </location>
</feature>
<dbReference type="VEuPathDB" id="VectorBase:LDEU002304"/>
<dbReference type="GO" id="GO:0016020">
    <property type="term" value="C:membrane"/>
    <property type="evidence" value="ECO:0007669"/>
    <property type="project" value="TreeGrafter"/>
</dbReference>
<dbReference type="PANTHER" id="PTHR44196">
    <property type="entry name" value="DEHYDROGENASE/REDUCTASE SDR FAMILY MEMBER 7B"/>
    <property type="match status" value="1"/>
</dbReference>
<evidence type="ECO:0000313" key="5">
    <source>
        <dbReference type="EMBL" id="RWS29733.1"/>
    </source>
</evidence>
<dbReference type="STRING" id="299467.A0A443SQG0"/>
<dbReference type="OrthoDB" id="5307821at2759"/>
<dbReference type="EMBL" id="NCKV01000789">
    <property type="protein sequence ID" value="RWS29733.1"/>
    <property type="molecule type" value="Genomic_DNA"/>
</dbReference>
<dbReference type="PROSITE" id="PS00061">
    <property type="entry name" value="ADH_SHORT"/>
    <property type="match status" value="1"/>
</dbReference>
<dbReference type="InterPro" id="IPR036291">
    <property type="entry name" value="NAD(P)-bd_dom_sf"/>
</dbReference>
<feature type="non-terminal residue" evidence="5">
    <location>
        <position position="1"/>
    </location>
</feature>
<evidence type="ECO:0000256" key="3">
    <source>
        <dbReference type="ARBA" id="ARBA00037096"/>
    </source>
</evidence>
<dbReference type="Gene3D" id="3.40.50.720">
    <property type="entry name" value="NAD(P)-binding Rossmann-like Domain"/>
    <property type="match status" value="1"/>
</dbReference>
<dbReference type="InterPro" id="IPR020904">
    <property type="entry name" value="Sc_DH/Rdtase_CS"/>
</dbReference>
<name>A0A443SQG0_9ACAR</name>
<evidence type="ECO:0000256" key="4">
    <source>
        <dbReference type="RuleBase" id="RU000363"/>
    </source>
</evidence>
<organism evidence="5 6">
    <name type="scientific">Leptotrombidium deliense</name>
    <dbReference type="NCBI Taxonomy" id="299467"/>
    <lineage>
        <taxon>Eukaryota</taxon>
        <taxon>Metazoa</taxon>
        <taxon>Ecdysozoa</taxon>
        <taxon>Arthropoda</taxon>
        <taxon>Chelicerata</taxon>
        <taxon>Arachnida</taxon>
        <taxon>Acari</taxon>
        <taxon>Acariformes</taxon>
        <taxon>Trombidiformes</taxon>
        <taxon>Prostigmata</taxon>
        <taxon>Anystina</taxon>
        <taxon>Parasitengona</taxon>
        <taxon>Trombiculoidea</taxon>
        <taxon>Trombiculidae</taxon>
        <taxon>Leptotrombidium</taxon>
    </lineage>
</organism>
<dbReference type="GO" id="GO:0016491">
    <property type="term" value="F:oxidoreductase activity"/>
    <property type="evidence" value="ECO:0007669"/>
    <property type="project" value="UniProtKB-KW"/>
</dbReference>
<dbReference type="PRINTS" id="PR00081">
    <property type="entry name" value="GDHRDH"/>
</dbReference>